<dbReference type="PANTHER" id="PTHR43292">
    <property type="entry name" value="ACYL-COA DEHYDROGENASE"/>
    <property type="match status" value="1"/>
</dbReference>
<dbReference type="InterPro" id="IPR013786">
    <property type="entry name" value="AcylCoA_DH/ox_N"/>
</dbReference>
<keyword evidence="9" id="KW-1185">Reference proteome</keyword>
<dbReference type="SUPFAM" id="SSF47203">
    <property type="entry name" value="Acyl-CoA dehydrogenase C-terminal domain-like"/>
    <property type="match status" value="1"/>
</dbReference>
<evidence type="ECO:0000259" key="6">
    <source>
        <dbReference type="Pfam" id="PF02770"/>
    </source>
</evidence>
<dbReference type="Gene3D" id="2.40.110.10">
    <property type="entry name" value="Butyryl-CoA Dehydrogenase, subunit A, domain 2"/>
    <property type="match status" value="1"/>
</dbReference>
<dbReference type="AlphaFoldDB" id="A0A1I5NLC6"/>
<evidence type="ECO:0000256" key="2">
    <source>
        <dbReference type="ARBA" id="ARBA00009347"/>
    </source>
</evidence>
<feature type="domain" description="Acyl-CoA oxidase/dehydrogenase middle" evidence="6">
    <location>
        <begin position="121"/>
        <end position="208"/>
    </location>
</feature>
<dbReference type="InterPro" id="IPR009100">
    <property type="entry name" value="AcylCoA_DH/oxidase_NM_dom_sf"/>
</dbReference>
<evidence type="ECO:0000256" key="3">
    <source>
        <dbReference type="ARBA" id="ARBA00022630"/>
    </source>
</evidence>
<dbReference type="GO" id="GO:0005886">
    <property type="term" value="C:plasma membrane"/>
    <property type="evidence" value="ECO:0007669"/>
    <property type="project" value="TreeGrafter"/>
</dbReference>
<evidence type="ECO:0000313" key="8">
    <source>
        <dbReference type="EMBL" id="SFP22116.1"/>
    </source>
</evidence>
<dbReference type="Gene3D" id="1.20.140.10">
    <property type="entry name" value="Butyryl-CoA Dehydrogenase, subunit A, domain 3"/>
    <property type="match status" value="1"/>
</dbReference>
<comment type="cofactor">
    <cofactor evidence="1">
        <name>FAD</name>
        <dbReference type="ChEBI" id="CHEBI:57692"/>
    </cofactor>
</comment>
<keyword evidence="5" id="KW-0560">Oxidoreductase</keyword>
<dbReference type="Gene3D" id="1.10.540.10">
    <property type="entry name" value="Acyl-CoA dehydrogenase/oxidase, N-terminal domain"/>
    <property type="match status" value="1"/>
</dbReference>
<dbReference type="Pfam" id="PF02770">
    <property type="entry name" value="Acyl-CoA_dh_M"/>
    <property type="match status" value="1"/>
</dbReference>
<dbReference type="GO" id="GO:0050660">
    <property type="term" value="F:flavin adenine dinucleotide binding"/>
    <property type="evidence" value="ECO:0007669"/>
    <property type="project" value="InterPro"/>
</dbReference>
<gene>
    <name evidence="8" type="ORF">SAMN04489713_112193</name>
</gene>
<evidence type="ECO:0000256" key="4">
    <source>
        <dbReference type="ARBA" id="ARBA00022827"/>
    </source>
</evidence>
<keyword evidence="3" id="KW-0285">Flavoprotein</keyword>
<dbReference type="InterPro" id="IPR036250">
    <property type="entry name" value="AcylCo_DH-like_C"/>
</dbReference>
<keyword evidence="4" id="KW-0274">FAD</keyword>
<sequence>MDFSRIELDDEQRAFEAEVREVFENHWTPDPHALNLDHERPSKELIEQLAERGWVHPRSPRSRGGAELDAVRARILDLLQVEYRVPRFGNGLILPTVRKYGSDQLRATALPALESGRASFCLGYSEPDSGSDMAAARTRAVRDGDEWVINGAKMFTTYAEIADYVFLLARTGPVEEKHRSLTMFLVPMDTPGIEVKPISAMGHVGTNMTFYRDVRVPDSYRLGPVGEGWRVVSEPLATEHGAGEGSELAELNGSMGSAFVRTLEEMLDLAVEWARTTELEPGVLAIDDPLVRHALAGVLLDIEVEWNTPSEFGKVTASETLLRDAELLVDLMAPAGVLAEGADGAAAQGSAAWARAMAPATQIYGGTTDIWRNNVGRSSLGLPRSR</sequence>
<dbReference type="eggNOG" id="COG1960">
    <property type="taxonomic scope" value="Bacteria"/>
</dbReference>
<dbReference type="InParanoid" id="A0A1I5NLC6"/>
<protein>
    <submittedName>
        <fullName evidence="8">Acyl-CoA dehydrogenase</fullName>
    </submittedName>
</protein>
<dbReference type="GO" id="GO:0016627">
    <property type="term" value="F:oxidoreductase activity, acting on the CH-CH group of donors"/>
    <property type="evidence" value="ECO:0007669"/>
    <property type="project" value="InterPro"/>
</dbReference>
<dbReference type="InterPro" id="IPR006091">
    <property type="entry name" value="Acyl-CoA_Oxase/DH_mid-dom"/>
</dbReference>
<dbReference type="SUPFAM" id="SSF56645">
    <property type="entry name" value="Acyl-CoA dehydrogenase NM domain-like"/>
    <property type="match status" value="1"/>
</dbReference>
<evidence type="ECO:0000256" key="1">
    <source>
        <dbReference type="ARBA" id="ARBA00001974"/>
    </source>
</evidence>
<proteinExistence type="inferred from homology"/>
<dbReference type="Proteomes" id="UP000183413">
    <property type="component" value="Unassembled WGS sequence"/>
</dbReference>
<dbReference type="GeneID" id="99650916"/>
<organism evidence="8 9">
    <name type="scientific">Actinomadura madurae</name>
    <dbReference type="NCBI Taxonomy" id="1993"/>
    <lineage>
        <taxon>Bacteria</taxon>
        <taxon>Bacillati</taxon>
        <taxon>Actinomycetota</taxon>
        <taxon>Actinomycetes</taxon>
        <taxon>Streptosporangiales</taxon>
        <taxon>Thermomonosporaceae</taxon>
        <taxon>Actinomadura</taxon>
    </lineage>
</organism>
<evidence type="ECO:0000256" key="5">
    <source>
        <dbReference type="ARBA" id="ARBA00023002"/>
    </source>
</evidence>
<accession>A0A1I5NLC6</accession>
<dbReference type="Pfam" id="PF02771">
    <property type="entry name" value="Acyl-CoA_dh_N"/>
    <property type="match status" value="1"/>
</dbReference>
<dbReference type="STRING" id="1993.SAMN04489713_112193"/>
<dbReference type="InterPro" id="IPR037069">
    <property type="entry name" value="AcylCoA_DH/ox_N_sf"/>
</dbReference>
<feature type="domain" description="Acyl-CoA dehydrogenase/oxidase N-terminal" evidence="7">
    <location>
        <begin position="10"/>
        <end position="116"/>
    </location>
</feature>
<evidence type="ECO:0000259" key="7">
    <source>
        <dbReference type="Pfam" id="PF02771"/>
    </source>
</evidence>
<comment type="similarity">
    <text evidence="2">Belongs to the acyl-CoA dehydrogenase family.</text>
</comment>
<dbReference type="PANTHER" id="PTHR43292:SF4">
    <property type="entry name" value="ACYL-COA DEHYDROGENASE FADE34"/>
    <property type="match status" value="1"/>
</dbReference>
<name>A0A1I5NLC6_9ACTN</name>
<reference evidence="8 9" key="1">
    <citation type="submission" date="2016-10" db="EMBL/GenBank/DDBJ databases">
        <authorList>
            <person name="de Groot N.N."/>
        </authorList>
    </citation>
    <scope>NUCLEOTIDE SEQUENCE [LARGE SCALE GENOMIC DNA]</scope>
    <source>
        <strain evidence="8 9">DSM 43067</strain>
    </source>
</reference>
<dbReference type="InterPro" id="IPR046373">
    <property type="entry name" value="Acyl-CoA_Oxase/DH_mid-dom_sf"/>
</dbReference>
<dbReference type="FunFam" id="2.40.110.10:FF:000002">
    <property type="entry name" value="Acyl-CoA dehydrogenase fadE12"/>
    <property type="match status" value="1"/>
</dbReference>
<evidence type="ECO:0000313" key="9">
    <source>
        <dbReference type="Proteomes" id="UP000183413"/>
    </source>
</evidence>
<dbReference type="InterPro" id="IPR052161">
    <property type="entry name" value="Mycobact_Acyl-CoA_DH"/>
</dbReference>
<dbReference type="EMBL" id="FOVH01000012">
    <property type="protein sequence ID" value="SFP22116.1"/>
    <property type="molecule type" value="Genomic_DNA"/>
</dbReference>
<dbReference type="RefSeq" id="WP_021591960.1">
    <property type="nucleotide sequence ID" value="NZ_CP083237.1"/>
</dbReference>